<evidence type="ECO:0000313" key="7">
    <source>
        <dbReference type="EMBL" id="KAB8075004.1"/>
    </source>
</evidence>
<protein>
    <recommendedName>
        <fullName evidence="6">Zn(2)-C6 fungal-type domain-containing protein</fullName>
    </recommendedName>
</protein>
<dbReference type="Proteomes" id="UP000326565">
    <property type="component" value="Unassembled WGS sequence"/>
</dbReference>
<reference evidence="7 8" key="1">
    <citation type="submission" date="2019-04" db="EMBL/GenBank/DDBJ databases">
        <title>Friends and foes A comparative genomics study of 23 Aspergillus species from section Flavi.</title>
        <authorList>
            <consortium name="DOE Joint Genome Institute"/>
            <person name="Kjaerbolling I."/>
            <person name="Vesth T."/>
            <person name="Frisvad J.C."/>
            <person name="Nybo J.L."/>
            <person name="Theobald S."/>
            <person name="Kildgaard S."/>
            <person name="Isbrandt T."/>
            <person name="Kuo A."/>
            <person name="Sato A."/>
            <person name="Lyhne E.K."/>
            <person name="Kogle M.E."/>
            <person name="Wiebenga A."/>
            <person name="Kun R.S."/>
            <person name="Lubbers R.J."/>
            <person name="Makela M.R."/>
            <person name="Barry K."/>
            <person name="Chovatia M."/>
            <person name="Clum A."/>
            <person name="Daum C."/>
            <person name="Haridas S."/>
            <person name="He G."/>
            <person name="LaButti K."/>
            <person name="Lipzen A."/>
            <person name="Mondo S."/>
            <person name="Riley R."/>
            <person name="Salamov A."/>
            <person name="Simmons B.A."/>
            <person name="Magnuson J.K."/>
            <person name="Henrissat B."/>
            <person name="Mortensen U.H."/>
            <person name="Larsen T.O."/>
            <person name="Devries R.P."/>
            <person name="Grigoriev I.V."/>
            <person name="Machida M."/>
            <person name="Baker S.E."/>
            <person name="Andersen M.R."/>
        </authorList>
    </citation>
    <scope>NUCLEOTIDE SEQUENCE [LARGE SCALE GENOMIC DNA]</scope>
    <source>
        <strain evidence="7 8">CBS 151.66</strain>
    </source>
</reference>
<evidence type="ECO:0000256" key="5">
    <source>
        <dbReference type="SAM" id="MobiDB-lite"/>
    </source>
</evidence>
<gene>
    <name evidence="7" type="ORF">BDV29DRAFT_190572</name>
</gene>
<evidence type="ECO:0000256" key="1">
    <source>
        <dbReference type="ARBA" id="ARBA00023015"/>
    </source>
</evidence>
<evidence type="ECO:0000256" key="2">
    <source>
        <dbReference type="ARBA" id="ARBA00023125"/>
    </source>
</evidence>
<feature type="region of interest" description="Disordered" evidence="5">
    <location>
        <begin position="90"/>
        <end position="126"/>
    </location>
</feature>
<dbReference type="PANTHER" id="PTHR37534">
    <property type="entry name" value="TRANSCRIPTIONAL ACTIVATOR PROTEIN UGA3"/>
    <property type="match status" value="1"/>
</dbReference>
<accession>A0A5N5X656</accession>
<dbReference type="PANTHER" id="PTHR37534:SF24">
    <property type="entry name" value="MISCELLANEOUS ZN(II)2CYS6 TRANSCRIPTION FACTOR (EUROFUNG)-RELATED"/>
    <property type="match status" value="1"/>
</dbReference>
<dbReference type="Gene3D" id="4.10.240.10">
    <property type="entry name" value="Zn(2)-C6 fungal-type DNA-binding domain"/>
    <property type="match status" value="1"/>
</dbReference>
<evidence type="ECO:0000313" key="8">
    <source>
        <dbReference type="Proteomes" id="UP000326565"/>
    </source>
</evidence>
<sequence>MDDAGSPSKSTPKFTRCRTGCLRCRKRRRKCDEGKPRCQNCIDKNLDCQYGLQVSFLQKNTFTVTASELRTPKPEGNYDKIKFVKEDPQGCATDASVDSPEALTDDRRNSDQGGSRLGLDERYDGNSAHRDALGLTRWDSNLISHSNSSDDRNPYRDKDDAVQGLLALGSSTILDCATAESTDLPLLNPNLTLSSLINTGPSMVKDAAPTVATRPVGGPGYVSVVGQSNSTVTTSAVPEARRLELLRHYRYHVASWLDICDLRHPFGIAVIQMAIASEQLLSALLALSETCINQRSHRNRGSLEHSSIQMGHQLGQIDHGGTYPTEVILTSLLEEVRCLVTNMPQAWTNMVNRGMPLLNHLVQHAYSKNIESTAYWMFLRIDLGVALANNAPLRISLPILPVPSLSLISRTEDTRERVSLYAHAILWLCGKALALCYQEAIPYPLAASHEAMESWLQAFGELDQWYQLRPLEFQPMVEVGGRDHVLNQGSEFPLLLFANGPGTFSNQIYHTAMLLLLQCKPRTAMLNHPQSPVLSPLWHAHRVCGIALNNDTRESWDPCLLASLLVAAKHMTHESQQEEILHGFNRIHEITGWDTGEYLTRLREDWSFSEGV</sequence>
<dbReference type="AlphaFoldDB" id="A0A5N5X656"/>
<keyword evidence="8" id="KW-1185">Reference proteome</keyword>
<feature type="domain" description="Zn(2)-C6 fungal-type" evidence="6">
    <location>
        <begin position="20"/>
        <end position="50"/>
    </location>
</feature>
<evidence type="ECO:0000259" key="6">
    <source>
        <dbReference type="PROSITE" id="PS50048"/>
    </source>
</evidence>
<dbReference type="PROSITE" id="PS50048">
    <property type="entry name" value="ZN2_CY6_FUNGAL_2"/>
    <property type="match status" value="1"/>
</dbReference>
<keyword evidence="2" id="KW-0238">DNA-binding</keyword>
<dbReference type="InterPro" id="IPR036864">
    <property type="entry name" value="Zn2-C6_fun-type_DNA-bd_sf"/>
</dbReference>
<name>A0A5N5X656_9EURO</name>
<keyword evidence="1" id="KW-0805">Transcription regulation</keyword>
<dbReference type="PROSITE" id="PS00463">
    <property type="entry name" value="ZN2_CY6_FUNGAL_1"/>
    <property type="match status" value="1"/>
</dbReference>
<keyword evidence="3" id="KW-0804">Transcription</keyword>
<dbReference type="GO" id="GO:0000981">
    <property type="term" value="F:DNA-binding transcription factor activity, RNA polymerase II-specific"/>
    <property type="evidence" value="ECO:0007669"/>
    <property type="project" value="InterPro"/>
</dbReference>
<evidence type="ECO:0000256" key="4">
    <source>
        <dbReference type="ARBA" id="ARBA00023242"/>
    </source>
</evidence>
<dbReference type="OrthoDB" id="4475584at2759"/>
<dbReference type="GO" id="GO:0045944">
    <property type="term" value="P:positive regulation of transcription by RNA polymerase II"/>
    <property type="evidence" value="ECO:0007669"/>
    <property type="project" value="TreeGrafter"/>
</dbReference>
<dbReference type="InterPro" id="IPR001138">
    <property type="entry name" value="Zn2Cys6_DnaBD"/>
</dbReference>
<dbReference type="EMBL" id="ML732201">
    <property type="protein sequence ID" value="KAB8075004.1"/>
    <property type="molecule type" value="Genomic_DNA"/>
</dbReference>
<proteinExistence type="predicted"/>
<dbReference type="GO" id="GO:0008270">
    <property type="term" value="F:zinc ion binding"/>
    <property type="evidence" value="ECO:0007669"/>
    <property type="project" value="InterPro"/>
</dbReference>
<dbReference type="SMART" id="SM00066">
    <property type="entry name" value="GAL4"/>
    <property type="match status" value="1"/>
</dbReference>
<dbReference type="GO" id="GO:0000976">
    <property type="term" value="F:transcription cis-regulatory region binding"/>
    <property type="evidence" value="ECO:0007669"/>
    <property type="project" value="TreeGrafter"/>
</dbReference>
<evidence type="ECO:0000256" key="3">
    <source>
        <dbReference type="ARBA" id="ARBA00023163"/>
    </source>
</evidence>
<dbReference type="Pfam" id="PF00172">
    <property type="entry name" value="Zn_clus"/>
    <property type="match status" value="1"/>
</dbReference>
<organism evidence="7 8">
    <name type="scientific">Aspergillus leporis</name>
    <dbReference type="NCBI Taxonomy" id="41062"/>
    <lineage>
        <taxon>Eukaryota</taxon>
        <taxon>Fungi</taxon>
        <taxon>Dikarya</taxon>
        <taxon>Ascomycota</taxon>
        <taxon>Pezizomycotina</taxon>
        <taxon>Eurotiomycetes</taxon>
        <taxon>Eurotiomycetidae</taxon>
        <taxon>Eurotiales</taxon>
        <taxon>Aspergillaceae</taxon>
        <taxon>Aspergillus</taxon>
        <taxon>Aspergillus subgen. Circumdati</taxon>
    </lineage>
</organism>
<dbReference type="GO" id="GO:0005634">
    <property type="term" value="C:nucleus"/>
    <property type="evidence" value="ECO:0007669"/>
    <property type="project" value="TreeGrafter"/>
</dbReference>
<keyword evidence="4" id="KW-0539">Nucleus</keyword>
<dbReference type="SUPFAM" id="SSF57701">
    <property type="entry name" value="Zn2/Cys6 DNA-binding domain"/>
    <property type="match status" value="1"/>
</dbReference>